<dbReference type="GO" id="GO:0015920">
    <property type="term" value="P:lipopolysaccharide transport"/>
    <property type="evidence" value="ECO:0007669"/>
    <property type="project" value="TreeGrafter"/>
</dbReference>
<evidence type="ECO:0000313" key="7">
    <source>
        <dbReference type="EMBL" id="SUQ26075.1"/>
    </source>
</evidence>
<dbReference type="InterPro" id="IPR005495">
    <property type="entry name" value="LptG/LptF_permease"/>
</dbReference>
<evidence type="ECO:0000256" key="5">
    <source>
        <dbReference type="ARBA" id="ARBA00023136"/>
    </source>
</evidence>
<comment type="subcellular location">
    <subcellularLocation>
        <location evidence="1">Cell membrane</location>
        <topology evidence="1">Multi-pass membrane protein</topology>
    </subcellularLocation>
</comment>
<feature type="transmembrane region" description="Helical" evidence="6">
    <location>
        <begin position="357"/>
        <end position="375"/>
    </location>
</feature>
<feature type="transmembrane region" description="Helical" evidence="6">
    <location>
        <begin position="52"/>
        <end position="77"/>
    </location>
</feature>
<protein>
    <submittedName>
        <fullName evidence="7">Lipopolysaccharide export system permease protein</fullName>
    </submittedName>
</protein>
<evidence type="ECO:0000256" key="2">
    <source>
        <dbReference type="ARBA" id="ARBA00022475"/>
    </source>
</evidence>
<dbReference type="Proteomes" id="UP000255423">
    <property type="component" value="Unassembled WGS sequence"/>
</dbReference>
<organism evidence="7 8">
    <name type="scientific">Fibrobacter succinogenes</name>
    <name type="common">Bacteroides succinogenes</name>
    <dbReference type="NCBI Taxonomy" id="833"/>
    <lineage>
        <taxon>Bacteria</taxon>
        <taxon>Pseudomonadati</taxon>
        <taxon>Fibrobacterota</taxon>
        <taxon>Fibrobacteria</taxon>
        <taxon>Fibrobacterales</taxon>
        <taxon>Fibrobacteraceae</taxon>
        <taxon>Fibrobacter</taxon>
    </lineage>
</organism>
<dbReference type="RefSeq" id="WP_233138487.1">
    <property type="nucleotide sequence ID" value="NZ_UHJL01000006.1"/>
</dbReference>
<name>A0A380S8I2_FIBSU</name>
<dbReference type="Pfam" id="PF03739">
    <property type="entry name" value="LptF_LptG"/>
    <property type="match status" value="1"/>
</dbReference>
<accession>A0A380S8I2</accession>
<keyword evidence="5 6" id="KW-0472">Membrane</keyword>
<keyword evidence="2" id="KW-1003">Cell membrane</keyword>
<dbReference type="PANTHER" id="PTHR33529">
    <property type="entry name" value="SLR0882 PROTEIN-RELATED"/>
    <property type="match status" value="1"/>
</dbReference>
<evidence type="ECO:0000256" key="6">
    <source>
        <dbReference type="SAM" id="Phobius"/>
    </source>
</evidence>
<feature type="transmembrane region" description="Helical" evidence="6">
    <location>
        <begin position="416"/>
        <end position="433"/>
    </location>
</feature>
<feature type="transmembrane region" description="Helical" evidence="6">
    <location>
        <begin position="454"/>
        <end position="472"/>
    </location>
</feature>
<feature type="transmembrane region" description="Helical" evidence="6">
    <location>
        <begin position="98"/>
        <end position="121"/>
    </location>
</feature>
<proteinExistence type="predicted"/>
<feature type="transmembrane region" description="Helical" evidence="6">
    <location>
        <begin position="387"/>
        <end position="404"/>
    </location>
</feature>
<dbReference type="AlphaFoldDB" id="A0A380S8I2"/>
<keyword evidence="3 6" id="KW-0812">Transmembrane</keyword>
<dbReference type="PANTHER" id="PTHR33529:SF6">
    <property type="entry name" value="YJGP_YJGQ FAMILY PERMEASE"/>
    <property type="match status" value="1"/>
</dbReference>
<evidence type="ECO:0000256" key="4">
    <source>
        <dbReference type="ARBA" id="ARBA00022989"/>
    </source>
</evidence>
<evidence type="ECO:0000256" key="1">
    <source>
        <dbReference type="ARBA" id="ARBA00004651"/>
    </source>
</evidence>
<gene>
    <name evidence="7" type="ORF">SAMN05661053_2880</name>
</gene>
<evidence type="ECO:0000313" key="8">
    <source>
        <dbReference type="Proteomes" id="UP000255423"/>
    </source>
</evidence>
<dbReference type="GO" id="GO:0043190">
    <property type="term" value="C:ATP-binding cassette (ABC) transporter complex"/>
    <property type="evidence" value="ECO:0007669"/>
    <property type="project" value="TreeGrafter"/>
</dbReference>
<dbReference type="EMBL" id="UHJL01000006">
    <property type="protein sequence ID" value="SUQ26075.1"/>
    <property type="molecule type" value="Genomic_DNA"/>
</dbReference>
<sequence>MILVRYVLKELIGPFLASLFGITFLFVVDFLVKILDNVLSKGLPTSTVLEIFALNLAWMLSLSIPMAVLVASLMTFGRMSGDQEITAVKAAGISPLSLMRPVLLVALLLSVLMVVFNNWVLPEANHRSVELMNAVSRKKPHVFIDAGRLITQFPGVQLWVNRIDPVSGTLYGIQIFEMEKKGAPRIVYADSATMDYVDNGATLMLRLRSGETHLVDPDDSDNYFRIRFFSQDLAMQNVDDRLERRSRSYRSDREMPVEMMWDVVTDARAKYDTASVQARTRRLPTLVRLRDLVVGDSILPPEASGVPMADSMQFMQGLRKIRVQETASLRATERAWGRMEGELKRAAQYMVEIHKKFSTAFACFIFVLIGAPLGIMARKGGIGTGILYSLAFFVIYWICLIGGENLADRLVVSPELAMWISNIIIGVVGILLTRAMVRDRFSGNSKVLRFFKIVGRYTGITYCIRAVAWLFGKFKKRFG</sequence>
<feature type="transmembrane region" description="Helical" evidence="6">
    <location>
        <begin position="12"/>
        <end position="32"/>
    </location>
</feature>
<reference evidence="7 8" key="1">
    <citation type="submission" date="2017-08" db="EMBL/GenBank/DDBJ databases">
        <authorList>
            <person name="de Groot N.N."/>
        </authorList>
    </citation>
    <scope>NUCLEOTIDE SEQUENCE [LARGE SCALE GENOMIC DNA]</scope>
    <source>
        <strain evidence="7 8">HM2</strain>
    </source>
</reference>
<evidence type="ECO:0000256" key="3">
    <source>
        <dbReference type="ARBA" id="ARBA00022692"/>
    </source>
</evidence>
<keyword evidence="4 6" id="KW-1133">Transmembrane helix</keyword>